<feature type="transmembrane region" description="Helical" evidence="6">
    <location>
        <begin position="6"/>
        <end position="29"/>
    </location>
</feature>
<evidence type="ECO:0000256" key="6">
    <source>
        <dbReference type="SAM" id="Phobius"/>
    </source>
</evidence>
<keyword evidence="9" id="KW-1185">Reference proteome</keyword>
<sequence>MARLKTFANGILLSVIYCAVYLGVWNLSLDQWFLPAGLRAATLLFAPLRLWPYLLLGDAAALLVLRAPMIDQGESATWVFLSPFLLMPMSALLPLWFRRRVPDMLVWQERLLLVVLAMSLWGVLVNKALNWFFDGPANYINLENALKFWIGNYLGILVFVLPALLWVRREGPMLVPRRLVHDGLIAAALIAALYGLAMNTTAGVVRQFLLVLMIVPGFWLTLSHHWRGAAIGIVLADIAVAMSLPKVHRLGAFDLDTFYVQMLVAFGSTTLFILGTRISGVLDQARRLGFAEQQALQVAQASYMSAERTLRNRVIEYTDIHVHINKLRRDIATSLKQHGHYAAAMEMNRTGVIQAQLLDDYVAALYPLEIETHGLYGALGSIAFANSCDTEVETYLRGDSRRLSIGLQLAAYRCVFNALDILPSAGRHRIAARVWTANGRRGVLLSIEADPRMPGGKTGRDDGDVDDELASRLKAHDGACRRRHERKLSFLVSEPLERLTLLD</sequence>
<dbReference type="RefSeq" id="WP_012915254.1">
    <property type="nucleotide sequence ID" value="NC_013722.1"/>
</dbReference>
<evidence type="ECO:0000256" key="2">
    <source>
        <dbReference type="ARBA" id="ARBA00022475"/>
    </source>
</evidence>
<keyword evidence="2" id="KW-1003">Cell membrane</keyword>
<keyword evidence="4 6" id="KW-1133">Transmembrane helix</keyword>
<accession>D2UCG4</accession>
<feature type="domain" description="MASE1" evidence="7">
    <location>
        <begin position="6"/>
        <end position="279"/>
    </location>
</feature>
<dbReference type="Proteomes" id="UP000001890">
    <property type="component" value="Chromosome"/>
</dbReference>
<proteinExistence type="predicted"/>
<evidence type="ECO:0000256" key="5">
    <source>
        <dbReference type="ARBA" id="ARBA00023136"/>
    </source>
</evidence>
<reference evidence="8 9" key="1">
    <citation type="journal article" date="2009" name="BMC Genomics">
        <title>The complete genome sequence of Xanthomonas albilineans provides new insights into the reductive genome evolution of the xylem-limited Xanthomonadaceae.</title>
        <authorList>
            <person name="Pieretti I."/>
            <person name="Royer M."/>
            <person name="Barbe V."/>
            <person name="Carrere S."/>
            <person name="Koebnik R."/>
            <person name="Cociancich S."/>
            <person name="Couloux A."/>
            <person name="Darrasse A."/>
            <person name="Gouzy J."/>
            <person name="Jacques M.A."/>
            <person name="Lauber E."/>
            <person name="Manceau C."/>
            <person name="Mangenot S."/>
            <person name="Poussier S."/>
            <person name="Segurens B."/>
            <person name="Szurek B."/>
            <person name="Verdier V."/>
            <person name="Arlat M."/>
            <person name="Rott P."/>
        </authorList>
    </citation>
    <scope>NUCLEOTIDE SEQUENCE [LARGE SCALE GENOMIC DNA]</scope>
    <source>
        <strain evidence="9">GPE PC73 / CFBP 7063</strain>
    </source>
</reference>
<evidence type="ECO:0000256" key="4">
    <source>
        <dbReference type="ARBA" id="ARBA00022989"/>
    </source>
</evidence>
<comment type="subcellular location">
    <subcellularLocation>
        <location evidence="1">Cell membrane</location>
        <topology evidence="1">Multi-pass membrane protein</topology>
    </subcellularLocation>
</comment>
<dbReference type="InterPro" id="IPR007895">
    <property type="entry name" value="MASE1"/>
</dbReference>
<dbReference type="GO" id="GO:0005886">
    <property type="term" value="C:plasma membrane"/>
    <property type="evidence" value="ECO:0007669"/>
    <property type="project" value="UniProtKB-SubCell"/>
</dbReference>
<gene>
    <name evidence="8" type="ordered locus">XALc_0726</name>
</gene>
<protein>
    <submittedName>
        <fullName evidence="8">Hypothetical conserved protein</fullName>
    </submittedName>
</protein>
<dbReference type="Pfam" id="PF05231">
    <property type="entry name" value="MASE1"/>
    <property type="match status" value="1"/>
</dbReference>
<evidence type="ECO:0000313" key="9">
    <source>
        <dbReference type="Proteomes" id="UP000001890"/>
    </source>
</evidence>
<feature type="transmembrane region" description="Helical" evidence="6">
    <location>
        <begin position="76"/>
        <end position="97"/>
    </location>
</feature>
<dbReference type="EMBL" id="FP565176">
    <property type="protein sequence ID" value="CBA15244.1"/>
    <property type="molecule type" value="Genomic_DNA"/>
</dbReference>
<dbReference type="eggNOG" id="COG3851">
    <property type="taxonomic scope" value="Bacteria"/>
</dbReference>
<feature type="transmembrane region" description="Helical" evidence="6">
    <location>
        <begin position="149"/>
        <end position="167"/>
    </location>
</feature>
<feature type="transmembrane region" description="Helical" evidence="6">
    <location>
        <begin position="204"/>
        <end position="222"/>
    </location>
</feature>
<feature type="transmembrane region" description="Helical" evidence="6">
    <location>
        <begin position="258"/>
        <end position="278"/>
    </location>
</feature>
<organism evidence="8 9">
    <name type="scientific">Xanthomonas albilineans (strain GPE PC73 / CFBP 7063)</name>
    <dbReference type="NCBI Taxonomy" id="380358"/>
    <lineage>
        <taxon>Bacteria</taxon>
        <taxon>Pseudomonadati</taxon>
        <taxon>Pseudomonadota</taxon>
        <taxon>Gammaproteobacteria</taxon>
        <taxon>Lysobacterales</taxon>
        <taxon>Lysobacteraceae</taxon>
        <taxon>Xanthomonas</taxon>
    </lineage>
</organism>
<evidence type="ECO:0000256" key="3">
    <source>
        <dbReference type="ARBA" id="ARBA00022692"/>
    </source>
</evidence>
<evidence type="ECO:0000313" key="8">
    <source>
        <dbReference type="EMBL" id="CBA15244.1"/>
    </source>
</evidence>
<keyword evidence="3 6" id="KW-0812">Transmembrane</keyword>
<feature type="transmembrane region" description="Helical" evidence="6">
    <location>
        <begin position="229"/>
        <end position="246"/>
    </location>
</feature>
<feature type="transmembrane region" description="Helical" evidence="6">
    <location>
        <begin position="109"/>
        <end position="129"/>
    </location>
</feature>
<dbReference type="GeneID" id="57876041"/>
<dbReference type="OrthoDB" id="6876341at2"/>
<evidence type="ECO:0000256" key="1">
    <source>
        <dbReference type="ARBA" id="ARBA00004651"/>
    </source>
</evidence>
<evidence type="ECO:0000259" key="7">
    <source>
        <dbReference type="Pfam" id="PF05231"/>
    </source>
</evidence>
<dbReference type="KEGG" id="xal:XALC_0726"/>
<name>D2UCG4_XANAP</name>
<keyword evidence="5 6" id="KW-0472">Membrane</keyword>
<dbReference type="AlphaFoldDB" id="D2UCG4"/>
<feature type="transmembrane region" description="Helical" evidence="6">
    <location>
        <begin position="179"/>
        <end position="198"/>
    </location>
</feature>